<reference evidence="9 10" key="1">
    <citation type="journal article" date="2017" name="Syst. Appl. Microbiol.">
        <title>Lebetimonas natsushimae sp. nov., a novel strictly anaerobic, moderately thermophilic chemoautotroph isolated from a deep-sea hydrothermal vent polychaete nest in the Mid-Okinawa Trough.</title>
        <authorList>
            <person name="Nagata R."/>
            <person name="Takaki Y."/>
            <person name="Tame A."/>
            <person name="Nunoura T."/>
            <person name="Muto H."/>
            <person name="Mino S."/>
            <person name="Sawayama S."/>
            <person name="Takai K."/>
            <person name="Nakagawa S."/>
        </authorList>
    </citation>
    <scope>NUCLEOTIDE SEQUENCE [LARGE SCALE GENOMIC DNA]</scope>
    <source>
        <strain evidence="9 10">HS1857</strain>
    </source>
</reference>
<keyword evidence="10" id="KW-1185">Reference proteome</keyword>
<comment type="subcellular location">
    <subcellularLocation>
        <location evidence="1">Cytoplasm</location>
    </subcellularLocation>
</comment>
<keyword evidence="2" id="KW-0805">Transcription regulation</keyword>
<dbReference type="PANTHER" id="PTHR42756">
    <property type="entry name" value="TRANSCRIPTIONAL REGULATOR, MARR"/>
    <property type="match status" value="1"/>
</dbReference>
<comment type="caution">
    <text evidence="9">The sequence shown here is derived from an EMBL/GenBank/DDBJ whole genome shotgun (WGS) entry which is preliminary data.</text>
</comment>
<dbReference type="Pfam" id="PF22381">
    <property type="entry name" value="Staph_reg_Sar_Rot"/>
    <property type="match status" value="1"/>
</dbReference>
<protein>
    <recommendedName>
        <fullName evidence="6">HTH-type transcriptional regulator SarZ</fullName>
    </recommendedName>
    <alternativeName>
        <fullName evidence="7">Staphylococcal accessory regulator Z</fullName>
    </alternativeName>
</protein>
<dbReference type="GO" id="GO:0003677">
    <property type="term" value="F:DNA binding"/>
    <property type="evidence" value="ECO:0007669"/>
    <property type="project" value="UniProtKB-KW"/>
</dbReference>
<dbReference type="GO" id="GO:0003700">
    <property type="term" value="F:DNA-binding transcription factor activity"/>
    <property type="evidence" value="ECO:0007669"/>
    <property type="project" value="InterPro"/>
</dbReference>
<evidence type="ECO:0000256" key="3">
    <source>
        <dbReference type="ARBA" id="ARBA00023125"/>
    </source>
</evidence>
<dbReference type="RefSeq" id="WP_096257934.1">
    <property type="nucleotide sequence ID" value="NZ_BDME01000001.1"/>
</dbReference>
<dbReference type="PROSITE" id="PS50995">
    <property type="entry name" value="HTH_MARR_2"/>
    <property type="match status" value="1"/>
</dbReference>
<dbReference type="InterPro" id="IPR000835">
    <property type="entry name" value="HTH_MarR-typ"/>
</dbReference>
<dbReference type="SMART" id="SM00347">
    <property type="entry name" value="HTH_MARR"/>
    <property type="match status" value="1"/>
</dbReference>
<evidence type="ECO:0000256" key="5">
    <source>
        <dbReference type="ARBA" id="ARBA00046337"/>
    </source>
</evidence>
<dbReference type="PANTHER" id="PTHR42756:SF1">
    <property type="entry name" value="TRANSCRIPTIONAL REPRESSOR OF EMRAB OPERON"/>
    <property type="match status" value="1"/>
</dbReference>
<evidence type="ECO:0000256" key="6">
    <source>
        <dbReference type="ARBA" id="ARBA00047188"/>
    </source>
</evidence>
<evidence type="ECO:0000256" key="4">
    <source>
        <dbReference type="ARBA" id="ARBA00023163"/>
    </source>
</evidence>
<dbReference type="SUPFAM" id="SSF46785">
    <property type="entry name" value="Winged helix' DNA-binding domain"/>
    <property type="match status" value="1"/>
</dbReference>
<name>A0A292YBE5_9BACT</name>
<dbReference type="Proteomes" id="UP000217944">
    <property type="component" value="Unassembled WGS sequence"/>
</dbReference>
<dbReference type="InterPro" id="IPR036390">
    <property type="entry name" value="WH_DNA-bd_sf"/>
</dbReference>
<keyword evidence="3" id="KW-0238">DNA-binding</keyword>
<dbReference type="AlphaFoldDB" id="A0A292YBE5"/>
<evidence type="ECO:0000313" key="9">
    <source>
        <dbReference type="EMBL" id="GAX86760.1"/>
    </source>
</evidence>
<gene>
    <name evidence="9" type="ORF">LNAT_P0055</name>
</gene>
<sequence>MNLDIESFISLKLSNTLNTMRKVFNKAILEYDISSEQYIVLKLINEKKLTPTKIADILNKDKAAITRFINALEHKKLIKKENFIDKRSYKIVITEKGKTVLKDIDNIVLKFRKKIEKNISKEKIECLFEVLAKIEKIMKD</sequence>
<dbReference type="EMBL" id="BDME01000001">
    <property type="protein sequence ID" value="GAX86760.1"/>
    <property type="molecule type" value="Genomic_DNA"/>
</dbReference>
<proteinExistence type="inferred from homology"/>
<feature type="domain" description="HTH marR-type" evidence="8">
    <location>
        <begin position="1"/>
        <end position="136"/>
    </location>
</feature>
<evidence type="ECO:0000259" key="8">
    <source>
        <dbReference type="PROSITE" id="PS50995"/>
    </source>
</evidence>
<dbReference type="InterPro" id="IPR036388">
    <property type="entry name" value="WH-like_DNA-bd_sf"/>
</dbReference>
<dbReference type="PRINTS" id="PR00598">
    <property type="entry name" value="HTHMARR"/>
</dbReference>
<organism evidence="9 10">
    <name type="scientific">Lebetimonas natsushimae</name>
    <dbReference type="NCBI Taxonomy" id="1936991"/>
    <lineage>
        <taxon>Bacteria</taxon>
        <taxon>Pseudomonadati</taxon>
        <taxon>Campylobacterota</taxon>
        <taxon>Epsilonproteobacteria</taxon>
        <taxon>Nautiliales</taxon>
        <taxon>Nautiliaceae</taxon>
        <taxon>Lebetimonas</taxon>
    </lineage>
</organism>
<dbReference type="Gene3D" id="1.10.10.10">
    <property type="entry name" value="Winged helix-like DNA-binding domain superfamily/Winged helix DNA-binding domain"/>
    <property type="match status" value="1"/>
</dbReference>
<evidence type="ECO:0000256" key="2">
    <source>
        <dbReference type="ARBA" id="ARBA00023015"/>
    </source>
</evidence>
<evidence type="ECO:0000256" key="7">
    <source>
        <dbReference type="ARBA" id="ARBA00047207"/>
    </source>
</evidence>
<keyword evidence="4" id="KW-0804">Transcription</keyword>
<evidence type="ECO:0000313" key="10">
    <source>
        <dbReference type="Proteomes" id="UP000217944"/>
    </source>
</evidence>
<comment type="similarity">
    <text evidence="5">Belongs to the SarZ family.</text>
</comment>
<accession>A0A292YBE5</accession>
<dbReference type="OrthoDB" id="195851at2"/>
<evidence type="ECO:0000256" key="1">
    <source>
        <dbReference type="ARBA" id="ARBA00004496"/>
    </source>
</evidence>
<dbReference type="InterPro" id="IPR055166">
    <property type="entry name" value="Transc_reg_Sar_Rot_HTH"/>
</dbReference>
<dbReference type="GO" id="GO:0005737">
    <property type="term" value="C:cytoplasm"/>
    <property type="evidence" value="ECO:0007669"/>
    <property type="project" value="UniProtKB-SubCell"/>
</dbReference>